<reference evidence="8 9" key="1">
    <citation type="submission" date="2013-09" db="EMBL/GenBank/DDBJ databases">
        <title>Genome sequencing of Arenimonas metalli.</title>
        <authorList>
            <person name="Chen F."/>
            <person name="Wang G."/>
        </authorList>
    </citation>
    <scope>NUCLEOTIDE SEQUENCE [LARGE SCALE GENOMIC DNA]</scope>
    <source>
        <strain evidence="8 9">CF5-1</strain>
    </source>
</reference>
<sequence>MRILLLGANGQVGDALRGPLAARGELIATTRSGQLPDGSACLAADFSEPASLAGLVNAVRPDWVVNAAAYTAVDRAEDEPELAHRINAEAPGVLARACAAAGVPFVHLSTDYVFDGSARRPLVETDPAAPLGAYGLSKWQGEQAVRDSGATHRIFRLSWVYAARGSNFLLTMLRLARERGHLRVVADQVGAPTAAHRIAAALAGTLDVAPAASGTWHLAAEGECSWHEFAAAIFEGAVARGLLAAAPTLEAITSDQYPTKAKRPAYSRLDSSAFARDFGTGLGDWRDGLSDVLDELAR</sequence>
<dbReference type="EC" id="1.1.1.133" evidence="3 6"/>
<evidence type="ECO:0000256" key="4">
    <source>
        <dbReference type="ARBA" id="ARBA00017099"/>
    </source>
</evidence>
<evidence type="ECO:0000259" key="7">
    <source>
        <dbReference type="Pfam" id="PF04321"/>
    </source>
</evidence>
<dbReference type="PATRIC" id="fig|1384056.3.peg.279"/>
<protein>
    <recommendedName>
        <fullName evidence="4 6">dTDP-4-dehydrorhamnose reductase</fullName>
        <ecNumber evidence="3 6">1.1.1.133</ecNumber>
    </recommendedName>
</protein>
<dbReference type="AlphaFoldDB" id="A0A091B5Q3"/>
<proteinExistence type="inferred from homology"/>
<dbReference type="Proteomes" id="UP000029393">
    <property type="component" value="Unassembled WGS sequence"/>
</dbReference>
<evidence type="ECO:0000313" key="9">
    <source>
        <dbReference type="Proteomes" id="UP000029393"/>
    </source>
</evidence>
<dbReference type="PANTHER" id="PTHR10491:SF4">
    <property type="entry name" value="METHIONINE ADENOSYLTRANSFERASE 2 SUBUNIT BETA"/>
    <property type="match status" value="1"/>
</dbReference>
<dbReference type="GO" id="GO:0005829">
    <property type="term" value="C:cytosol"/>
    <property type="evidence" value="ECO:0007669"/>
    <property type="project" value="TreeGrafter"/>
</dbReference>
<keyword evidence="6" id="KW-0521">NADP</keyword>
<dbReference type="PANTHER" id="PTHR10491">
    <property type="entry name" value="DTDP-4-DEHYDRORHAMNOSE REDUCTASE"/>
    <property type="match status" value="1"/>
</dbReference>
<dbReference type="Gene3D" id="3.90.25.10">
    <property type="entry name" value="UDP-galactose 4-epimerase, domain 1"/>
    <property type="match status" value="1"/>
</dbReference>
<evidence type="ECO:0000256" key="5">
    <source>
        <dbReference type="ARBA" id="ARBA00048200"/>
    </source>
</evidence>
<dbReference type="UniPathway" id="UPA00281"/>
<dbReference type="EMBL" id="AVCK01000004">
    <property type="protein sequence ID" value="KFN47938.1"/>
    <property type="molecule type" value="Genomic_DNA"/>
</dbReference>
<comment type="cofactor">
    <cofactor evidence="6">
        <name>Mg(2+)</name>
        <dbReference type="ChEBI" id="CHEBI:18420"/>
    </cofactor>
    <text evidence="6">Binds 1 Mg(2+) ion per monomer.</text>
</comment>
<dbReference type="STRING" id="1384056.N787_07015"/>
<comment type="catalytic activity">
    <reaction evidence="5 6">
        <text>dTDP-beta-L-rhamnose + NADP(+) = dTDP-4-dehydro-beta-L-rhamnose + NADPH + H(+)</text>
        <dbReference type="Rhea" id="RHEA:21796"/>
        <dbReference type="ChEBI" id="CHEBI:15378"/>
        <dbReference type="ChEBI" id="CHEBI:57510"/>
        <dbReference type="ChEBI" id="CHEBI:57783"/>
        <dbReference type="ChEBI" id="CHEBI:58349"/>
        <dbReference type="ChEBI" id="CHEBI:62830"/>
        <dbReference type="EC" id="1.1.1.133"/>
    </reaction>
</comment>
<dbReference type="Pfam" id="PF04321">
    <property type="entry name" value="RmlD_sub_bind"/>
    <property type="match status" value="1"/>
</dbReference>
<dbReference type="GO" id="GO:0019305">
    <property type="term" value="P:dTDP-rhamnose biosynthetic process"/>
    <property type="evidence" value="ECO:0007669"/>
    <property type="project" value="UniProtKB-UniPathway"/>
</dbReference>
<dbReference type="SUPFAM" id="SSF51735">
    <property type="entry name" value="NAD(P)-binding Rossmann-fold domains"/>
    <property type="match status" value="1"/>
</dbReference>
<keyword evidence="9" id="KW-1185">Reference proteome</keyword>
<comment type="similarity">
    <text evidence="2 6">Belongs to the dTDP-4-dehydrorhamnose reductase family.</text>
</comment>
<feature type="domain" description="RmlD-like substrate binding" evidence="7">
    <location>
        <begin position="1"/>
        <end position="296"/>
    </location>
</feature>
<evidence type="ECO:0000256" key="3">
    <source>
        <dbReference type="ARBA" id="ARBA00012929"/>
    </source>
</evidence>
<dbReference type="OrthoDB" id="9803892at2"/>
<dbReference type="InterPro" id="IPR029903">
    <property type="entry name" value="RmlD-like-bd"/>
</dbReference>
<dbReference type="UniPathway" id="UPA00124"/>
<comment type="caution">
    <text evidence="8">The sequence shown here is derived from an EMBL/GenBank/DDBJ whole genome shotgun (WGS) entry which is preliminary data.</text>
</comment>
<dbReference type="CDD" id="cd05254">
    <property type="entry name" value="dTDP_HR_like_SDR_e"/>
    <property type="match status" value="1"/>
</dbReference>
<dbReference type="GO" id="GO:0008831">
    <property type="term" value="F:dTDP-4-dehydrorhamnose reductase activity"/>
    <property type="evidence" value="ECO:0007669"/>
    <property type="project" value="UniProtKB-EC"/>
</dbReference>
<comment type="function">
    <text evidence="6">Catalyzes the reduction of dTDP-6-deoxy-L-lyxo-4-hexulose to yield dTDP-L-rhamnose.</text>
</comment>
<comment type="pathway">
    <text evidence="1 6">Carbohydrate biosynthesis; dTDP-L-rhamnose biosynthesis.</text>
</comment>
<organism evidence="8 9">
    <name type="scientific">Arenimonas metalli CF5-1</name>
    <dbReference type="NCBI Taxonomy" id="1384056"/>
    <lineage>
        <taxon>Bacteria</taxon>
        <taxon>Pseudomonadati</taxon>
        <taxon>Pseudomonadota</taxon>
        <taxon>Gammaproteobacteria</taxon>
        <taxon>Lysobacterales</taxon>
        <taxon>Lysobacteraceae</taxon>
        <taxon>Arenimonas</taxon>
    </lineage>
</organism>
<evidence type="ECO:0000256" key="2">
    <source>
        <dbReference type="ARBA" id="ARBA00010944"/>
    </source>
</evidence>
<gene>
    <name evidence="8" type="ORF">N787_07015</name>
</gene>
<name>A0A091B5Q3_9GAMM</name>
<dbReference type="InterPro" id="IPR005913">
    <property type="entry name" value="dTDP_dehydrorham_reduct"/>
</dbReference>
<evidence type="ECO:0000313" key="8">
    <source>
        <dbReference type="EMBL" id="KFN47938.1"/>
    </source>
</evidence>
<dbReference type="Gene3D" id="3.40.50.720">
    <property type="entry name" value="NAD(P)-binding Rossmann-like Domain"/>
    <property type="match status" value="1"/>
</dbReference>
<dbReference type="eggNOG" id="COG1091">
    <property type="taxonomic scope" value="Bacteria"/>
</dbReference>
<evidence type="ECO:0000256" key="1">
    <source>
        <dbReference type="ARBA" id="ARBA00004781"/>
    </source>
</evidence>
<accession>A0A091B5Q3</accession>
<dbReference type="NCBIfam" id="TIGR01214">
    <property type="entry name" value="rmlD"/>
    <property type="match status" value="1"/>
</dbReference>
<dbReference type="RefSeq" id="WP_034210240.1">
    <property type="nucleotide sequence ID" value="NZ_AVCK01000004.1"/>
</dbReference>
<keyword evidence="6" id="KW-0560">Oxidoreductase</keyword>
<dbReference type="GO" id="GO:0009243">
    <property type="term" value="P:O antigen biosynthetic process"/>
    <property type="evidence" value="ECO:0007669"/>
    <property type="project" value="UniProtKB-UniPathway"/>
</dbReference>
<dbReference type="InterPro" id="IPR036291">
    <property type="entry name" value="NAD(P)-bd_dom_sf"/>
</dbReference>
<evidence type="ECO:0000256" key="6">
    <source>
        <dbReference type="RuleBase" id="RU364082"/>
    </source>
</evidence>